<feature type="region of interest" description="Disordered" evidence="1">
    <location>
        <begin position="3578"/>
        <end position="3690"/>
    </location>
</feature>
<feature type="compositionally biased region" description="Gly residues" evidence="1">
    <location>
        <begin position="2334"/>
        <end position="2348"/>
    </location>
</feature>
<feature type="compositionally biased region" description="Low complexity" evidence="1">
    <location>
        <begin position="3431"/>
        <end position="3442"/>
    </location>
</feature>
<feature type="region of interest" description="Disordered" evidence="1">
    <location>
        <begin position="828"/>
        <end position="848"/>
    </location>
</feature>
<feature type="compositionally biased region" description="Low complexity" evidence="1">
    <location>
        <begin position="3302"/>
        <end position="3317"/>
    </location>
</feature>
<feature type="region of interest" description="Disordered" evidence="1">
    <location>
        <begin position="906"/>
        <end position="935"/>
    </location>
</feature>
<feature type="compositionally biased region" description="Low complexity" evidence="1">
    <location>
        <begin position="906"/>
        <end position="920"/>
    </location>
</feature>
<feature type="region of interest" description="Disordered" evidence="1">
    <location>
        <begin position="2884"/>
        <end position="2936"/>
    </location>
</feature>
<feature type="region of interest" description="Disordered" evidence="1">
    <location>
        <begin position="2379"/>
        <end position="2479"/>
    </location>
</feature>
<feature type="compositionally biased region" description="Gly residues" evidence="1">
    <location>
        <begin position="1224"/>
        <end position="1233"/>
    </location>
</feature>
<feature type="compositionally biased region" description="Low complexity" evidence="1">
    <location>
        <begin position="3487"/>
        <end position="3512"/>
    </location>
</feature>
<feature type="region of interest" description="Disordered" evidence="1">
    <location>
        <begin position="3190"/>
        <end position="3270"/>
    </location>
</feature>
<feature type="region of interest" description="Disordered" evidence="1">
    <location>
        <begin position="988"/>
        <end position="1010"/>
    </location>
</feature>
<reference evidence="2" key="1">
    <citation type="journal article" date="2021" name="Proc. Natl. Acad. Sci. U.S.A.">
        <title>Three genomes in the algal genus Volvox reveal the fate of a haploid sex-determining region after a transition to homothallism.</title>
        <authorList>
            <person name="Yamamoto K."/>
            <person name="Hamaji T."/>
            <person name="Kawai-Toyooka H."/>
            <person name="Matsuzaki R."/>
            <person name="Takahashi F."/>
            <person name="Nishimura Y."/>
            <person name="Kawachi M."/>
            <person name="Noguchi H."/>
            <person name="Minakuchi Y."/>
            <person name="Umen J.G."/>
            <person name="Toyoda A."/>
            <person name="Nozaki H."/>
        </authorList>
    </citation>
    <scope>NUCLEOTIDE SEQUENCE</scope>
    <source>
        <strain evidence="2">NIES-3786</strain>
    </source>
</reference>
<feature type="compositionally biased region" description="Polar residues" evidence="1">
    <location>
        <begin position="1"/>
        <end position="16"/>
    </location>
</feature>
<feature type="compositionally biased region" description="Pro residues" evidence="1">
    <location>
        <begin position="217"/>
        <end position="233"/>
    </location>
</feature>
<feature type="compositionally biased region" description="Low complexity" evidence="1">
    <location>
        <begin position="2680"/>
        <end position="2695"/>
    </location>
</feature>
<accession>A0A8J4CKU0</accession>
<feature type="region of interest" description="Disordered" evidence="1">
    <location>
        <begin position="75"/>
        <end position="133"/>
    </location>
</feature>
<feature type="compositionally biased region" description="Low complexity" evidence="1">
    <location>
        <begin position="1092"/>
        <end position="1116"/>
    </location>
</feature>
<feature type="compositionally biased region" description="Low complexity" evidence="1">
    <location>
        <begin position="3260"/>
        <end position="3270"/>
    </location>
</feature>
<evidence type="ECO:0000313" key="3">
    <source>
        <dbReference type="Proteomes" id="UP000747110"/>
    </source>
</evidence>
<name>A0A8J4CKU0_9CHLO</name>
<feature type="compositionally biased region" description="Low complexity" evidence="1">
    <location>
        <begin position="1566"/>
        <end position="1619"/>
    </location>
</feature>
<feature type="compositionally biased region" description="Pro residues" evidence="1">
    <location>
        <begin position="921"/>
        <end position="935"/>
    </location>
</feature>
<feature type="compositionally biased region" description="Basic and acidic residues" evidence="1">
    <location>
        <begin position="1443"/>
        <end position="1463"/>
    </location>
</feature>
<feature type="region of interest" description="Disordered" evidence="1">
    <location>
        <begin position="2680"/>
        <end position="2711"/>
    </location>
</feature>
<comment type="caution">
    <text evidence="2">The sequence shown here is derived from an EMBL/GenBank/DDBJ whole genome shotgun (WGS) entry which is preliminary data.</text>
</comment>
<feature type="compositionally biased region" description="Low complexity" evidence="1">
    <location>
        <begin position="601"/>
        <end position="618"/>
    </location>
</feature>
<feature type="compositionally biased region" description="Low complexity" evidence="1">
    <location>
        <begin position="989"/>
        <end position="1007"/>
    </location>
</feature>
<organism evidence="2 3">
    <name type="scientific">Volvox reticuliferus</name>
    <dbReference type="NCBI Taxonomy" id="1737510"/>
    <lineage>
        <taxon>Eukaryota</taxon>
        <taxon>Viridiplantae</taxon>
        <taxon>Chlorophyta</taxon>
        <taxon>core chlorophytes</taxon>
        <taxon>Chlorophyceae</taxon>
        <taxon>CS clade</taxon>
        <taxon>Chlamydomonadales</taxon>
        <taxon>Volvocaceae</taxon>
        <taxon>Volvox</taxon>
    </lineage>
</organism>
<dbReference type="PANTHER" id="PTHR34491:SF74">
    <property type="entry name" value="DUF4456 DOMAIN-CONTAINING PROTEIN"/>
    <property type="match status" value="1"/>
</dbReference>
<feature type="region of interest" description="Disordered" evidence="1">
    <location>
        <begin position="1145"/>
        <end position="1241"/>
    </location>
</feature>
<feature type="compositionally biased region" description="Polar residues" evidence="1">
    <location>
        <begin position="3414"/>
        <end position="3425"/>
    </location>
</feature>
<feature type="region of interest" description="Disordered" evidence="1">
    <location>
        <begin position="1079"/>
        <end position="1116"/>
    </location>
</feature>
<feature type="region of interest" description="Disordered" evidence="1">
    <location>
        <begin position="1543"/>
        <end position="1619"/>
    </location>
</feature>
<feature type="compositionally biased region" description="Pro residues" evidence="1">
    <location>
        <begin position="2428"/>
        <end position="2450"/>
    </location>
</feature>
<feature type="region of interest" description="Disordered" evidence="1">
    <location>
        <begin position="2271"/>
        <end position="2349"/>
    </location>
</feature>
<proteinExistence type="predicted"/>
<feature type="compositionally biased region" description="Low complexity" evidence="1">
    <location>
        <begin position="89"/>
        <end position="98"/>
    </location>
</feature>
<evidence type="ECO:0000256" key="1">
    <source>
        <dbReference type="SAM" id="MobiDB-lite"/>
    </source>
</evidence>
<feature type="compositionally biased region" description="Basic residues" evidence="1">
    <location>
        <begin position="1182"/>
        <end position="1202"/>
    </location>
</feature>
<feature type="region of interest" description="Disordered" evidence="1">
    <location>
        <begin position="3487"/>
        <end position="3513"/>
    </location>
</feature>
<feature type="region of interest" description="Disordered" evidence="1">
    <location>
        <begin position="1"/>
        <end position="29"/>
    </location>
</feature>
<feature type="compositionally biased region" description="Gly residues" evidence="1">
    <location>
        <begin position="2902"/>
        <end position="2918"/>
    </location>
</feature>
<feature type="region of interest" description="Disordered" evidence="1">
    <location>
        <begin position="1766"/>
        <end position="1805"/>
    </location>
</feature>
<feature type="compositionally biased region" description="Low complexity" evidence="1">
    <location>
        <begin position="3207"/>
        <end position="3217"/>
    </location>
</feature>
<feature type="compositionally biased region" description="Gly residues" evidence="1">
    <location>
        <begin position="3667"/>
        <end position="3676"/>
    </location>
</feature>
<feature type="compositionally biased region" description="Low complexity" evidence="1">
    <location>
        <begin position="119"/>
        <end position="131"/>
    </location>
</feature>
<feature type="region of interest" description="Disordered" evidence="1">
    <location>
        <begin position="531"/>
        <end position="560"/>
    </location>
</feature>
<feature type="compositionally biased region" description="Polar residues" evidence="1">
    <location>
        <begin position="3601"/>
        <end position="3615"/>
    </location>
</feature>
<feature type="region of interest" description="Disordered" evidence="1">
    <location>
        <begin position="213"/>
        <end position="233"/>
    </location>
</feature>
<feature type="compositionally biased region" description="Low complexity" evidence="1">
    <location>
        <begin position="1543"/>
        <end position="1554"/>
    </location>
</feature>
<keyword evidence="3" id="KW-1185">Reference proteome</keyword>
<feature type="region of interest" description="Disordered" evidence="1">
    <location>
        <begin position="1419"/>
        <end position="1465"/>
    </location>
</feature>
<feature type="compositionally biased region" description="Low complexity" evidence="1">
    <location>
        <begin position="3330"/>
        <end position="3360"/>
    </location>
</feature>
<feature type="compositionally biased region" description="Low complexity" evidence="1">
    <location>
        <begin position="3578"/>
        <end position="3587"/>
    </location>
</feature>
<protein>
    <submittedName>
        <fullName evidence="2">Uncharacterized protein</fullName>
    </submittedName>
</protein>
<feature type="compositionally biased region" description="Low complexity" evidence="1">
    <location>
        <begin position="3680"/>
        <end position="3690"/>
    </location>
</feature>
<feature type="compositionally biased region" description="Polar residues" evidence="1">
    <location>
        <begin position="3367"/>
        <end position="3383"/>
    </location>
</feature>
<feature type="compositionally biased region" description="Acidic residues" evidence="1">
    <location>
        <begin position="1767"/>
        <end position="1777"/>
    </location>
</feature>
<sequence length="3805" mass="380154">MAPQAGRTSLTSVPPTQQRQQQQQQQQMDAAEYYGLYKTARTLARSYQAVAHQKDDQVKALTREMEELKLKLQKMEAEQQRLSAGYQDPAASGAAAPANAPPGPSHQQQPRTDLPYPPAGRSSTGAAASSAVPTHTLTRSASLFMQAAAATAMARPQQLQQAAPHAGAPIRTSLPTAGSLRQPADASIMLTSDKRTRSLPQVPSHAFNGAVAAAAAPQPPPQPPPLPYGDVPMPPPVLAPSPALMAQNTAGMLVRSARSARVTGEAWSARYSEPTPPGGFEDTIIEDPDGVPDGGGGKAKKHKEPKTSITKAFKKLMSKSWRGSREEHGERAHEAAATTADGAAISGAATIGNVTTDIFATYPNYPVHNTLHQLQQQPPYPLRRMSSSGAITETAPSLPLDYYESTAAGAFDDPQGLLGAPPLPTNAEYLSLALPSTAVAEPSLAVAAPSAAAAGSAATAGLSVTLPSEYLLGAPSPTDQMALHAQRQEAVRQHHQQLLLQQQQQHLLQQQHFLQQQQQLVLQQQQLLAGPAAQRPPAPPPKATAAALQSQGPSPRHGLQYQGSLGRTAMPTLIAASDMAFVRQPGGTGASVDATTLRRLQQQQQQQQQQQAAIASAALPPPAGTGKAGDAAGMRVPRSTFGQFAQRIRNSVPAASMRRSYDGVFDGSAATAVAAATAAGGLYTSGASVNQSWSSEGPAVAMAGPYPAELGVTMPPPLRTSAPALGARAALPSQVSLNIRAAAAQLSHLPPRPMGRSAAGSNSTGFSTAVAPGMEELAHVFESDYLPAVPPPHLSQLPPELAAYGAHAMGLTYSSAGLMPEEAAEPVGMMHPSPSPVSPSAAGRGLAHGNVDIGDTAITPNRKQAAAAAAAAAAATTEAYLEGILDRLKTPSVLFTPTTAAQVTAAAAAPTVHQPQSLAAAPPPPPPPADPPLPPIEEVEAAAALASPAAESPAAATAATATVTQHLTVDEAIQTETPFKNDYDAVHDATVTTPGSSTAGASRSSAAGEDDAVLRRDLRRSVGVGWRHKALGYKNAAPSPSFYEKPLTVTRKSLSGGILLTHSSLPSAPPVPFDEMLGMEPASVPQSPELPPSRTQAAAAVVAPATSPDPAPAARVPAAATAPLSIRTSSSGRTAAVRAAELLAMDSPKAAAPPSSPTGTDDEEAYKTAAENSSPPSSLDAHRHHHHRHHHHRHHRHRHHRSHEHEPDRTPTSPNKSERRTAVAGGGGGGGSRTGSDAAVAAPATATEAPCAGDINNFRTTTITATVSIIAGSNAGAGGGGGGGNVTAYLQSPHHSLRRKIAASNPFVGSPRKIDLADQDKYDTAGTLKMHPTTTKTTATSTTNGTATTLFTATMITTGHVPSADVDCQPDGGGRGGGDVGAIWLTAPIASGSCSGGTTGSVSVGGSVKVTQGSARYAAAEADEDSSSAPSTSRSENWSADASPRHPYDQQRHARRSDGKKATEATAGLDGNATLALAAAKLVSGRKTIIAGSGVSGLAHDGAVGLTQSVQAAAAAAAAAAGPVTRSTCLLPNAADVALSDYPSARSNPSASARLLEGAGGGHSGGATPSSSSRHVSVTLAPSPSPPVSASDSSVGSWDPNQNNRRGTNNGGTVAAAAGPSRKVVTVAAAQAPATGGTLGSGPRRQSDAAAMAVVAASQPLPQQSPLLASGGATATAAALRLQQNLVEVSSQVLEPLAARKRGAVRRRSLSTGLDAAGTLIEPTAGASAAQLASAGRGVVAAGTAAADGSLLAPRNCHRRWRSLAGEDGESLDDQDDAAAAATDDELSARTAQSTTIGAPPPSVSTVIDHNSSDANIVVAHDVKRAALQLQTVVTATDSQAPVTDCGARQGIVASDVVVQPNLRRSQENMDEPGESKAAKAHLAQQQHLLYLQQRQQLLQQRQTERFVRQRSAKVIQRAWRTHAAAMAKAAKLKAATVQHEEEELRREQAALVIQRGWQVYRRRTAAAIVPSPALPLASPPSTPVAGRSASASSVPGTPVLVLLPLSQQQPVCVRVPSARMCSSGGLKRRLFHPVTYSLDGLGRGPVLDTDERLRLLRGSLSKSEGGWSASMDESVFVQQPEMLRRSSSTGGASPTLYASFPQPAFTLPDNADDDICGVPGPGSAAAAAAAAPAPAAGPAAAVATPVATPLLAVAPLAAPQPVRASLDLLSVETAAAALSVPAGGDASLSGQGWPAGLTIRCPSSPPRDLMAGGGSGVLISAASPNTQPPSATSPKPPNPLASPMYFGNDVLIRTAGTDSDLMNGRSRSRVIAGGASGPRPIGHDGDVGDRRDRPVGRSGGVSLISASWDGGRMLPERRVPSMESTTVVRRSDGGGSSGGGSGGGGGFVESLRAMRTDVTLLAQLAGVAMDNCLAWTEVKPPPPPPAPLGAQHTPKHHQQPPLPPPQQQQQQPRAPGRDELVRTSGGLPPPHSQPRQPLPPPPAPSPSWAPSPCDASPNVTAALGPTEPFKPSSNADTAAVTPPSIAAAAGTPDLFCVPVAPSPDGFCRTGAEELAEFEAIEAAVAAASSGSSRERHEPAVVAPVTAGDYSGDEDDALITSSRCFTTTPPTARLLSCGSSSDEDDGVPLQLGLEHIEVPAAAPPPPVAVTQSEQVTMKPDGAATPIVAAAEAEDVIDDDSESDESLSALCQPLPSARTPAAYGTSRLAIGMGSPATISTTTSASTMAGDEGSAAAGKGGGRSAGGDAKNMPSPVRWHTSELWEIAHLQPMTPTPVATPTEAAADAALRRSWPCPRPAAPVAVTGIIAAAAGGTGVGVGVAAGAGSGVNAVDTASVAAVGPWTSVRHVAGGANIGGGRGADHAQETDVAVFAERVSAAAVTTTTVDYTMSEPAACSSPMAGNIQRTTRTSSPVRWHTSQLWEIVNQSGGGGMTPPPLMTPRGDGNGGSGSGSSSGGGAVGPSMGRRAWSAPQAADARPPLPVVTTTAVAAVAPTATTAAAMAAAAPTATTAAAMAAAAPTATTAAAMAAAAPTTTTAAAMAAAAPTTTSAAAMAAAPTTTAALAAAPAPTATMAVAAPTVPTTTSAGGDGGATPVPTCGNVSVTAPAVASLLERSGSAVTSATASSPAGGGAAAPTTASTTVARNSSAAVRPAPPPPAAAAAVKAAVPLAVAAAAAPAAAKAPVEVKRTAGSPTLSTPAFGGFSTVGSAKAAASPSFGYLTISHHRFDDIVTCAPPPPTPSTPPPPQAAAAASSSATGPAPPPGVHVLSGETVSGLKLSATQSRPKVPSPGPSLDTSEPQAPAAPALAPSSGPAAAAAAGIVGSGASGGGAAASNLPNKAAAAAATSASASATLNVSAKTAHAGSTPGSGAKSIPTAPASAASAASAGSAAAKTSSASPTTRGLSKIPSFSTPNAATATSQSRPGSAEKADKATLPSVVGGGGGGGKSRSSSPSTAQGTTIPSTTKAVCGGTSATATSSATAARPDSQRRPALGQAVTNVVAAATAAVTAAAPVAAGGATNAAAAADAVSPLSDSRRVASSSSNSSDLTGTSVNLPSYDSGTTIAYIIPKSANSKAEVAMAPAGAVAATDGVVIEKGSAVVGVLYPAVSGNHQAPAPAMAAAAAAPAPTGTGGHQQERRRYTSSPSVTGTRLSSPLTGEVESDASPRLGLPPHNTFYPSSSATRRFSVGSLPLSSDLSGDGDGDGDGDGGSADGGGSTPCSVQQQQSSQHQDAAFHFYHNPHFDSGVGNPKSELTGSPEDALDGARERFMDVVNVPAALTGGDKIRTIQAAVSAAGMMGVSGAAAAAAAANRLRSSSSRREQADAEAFCMYGGLSLTGDSSDSENN</sequence>
<feature type="compositionally biased region" description="Low complexity" evidence="1">
    <location>
        <begin position="3080"/>
        <end position="3110"/>
    </location>
</feature>
<dbReference type="PANTHER" id="PTHR34491">
    <property type="entry name" value="A-TYPE INCLUSION PROTEIN, PUTATIVE-RELATED"/>
    <property type="match status" value="1"/>
</dbReference>
<evidence type="ECO:0000313" key="2">
    <source>
        <dbReference type="EMBL" id="GIL83661.1"/>
    </source>
</evidence>
<feature type="compositionally biased region" description="Low complexity" evidence="1">
    <location>
        <begin position="17"/>
        <end position="27"/>
    </location>
</feature>
<feature type="region of interest" description="Disordered" evidence="1">
    <location>
        <begin position="3080"/>
        <end position="3116"/>
    </location>
</feature>
<feature type="compositionally biased region" description="Low complexity" evidence="1">
    <location>
        <begin position="3646"/>
        <end position="3657"/>
    </location>
</feature>
<feature type="region of interest" description="Disordered" evidence="1">
    <location>
        <begin position="2221"/>
        <end position="2240"/>
    </location>
</feature>
<gene>
    <name evidence="2" type="ORF">Vretifemale_12413</name>
</gene>
<feature type="compositionally biased region" description="Pro residues" evidence="1">
    <location>
        <begin position="3193"/>
        <end position="3206"/>
    </location>
</feature>
<feature type="compositionally biased region" description="Basic and acidic residues" evidence="1">
    <location>
        <begin position="2282"/>
        <end position="2296"/>
    </location>
</feature>
<feature type="region of interest" description="Disordered" evidence="1">
    <location>
        <begin position="601"/>
        <end position="634"/>
    </location>
</feature>
<feature type="region of interest" description="Disordered" evidence="1">
    <location>
        <begin position="155"/>
        <end position="184"/>
    </location>
</feature>
<dbReference type="Proteomes" id="UP000747110">
    <property type="component" value="Unassembled WGS sequence"/>
</dbReference>
<dbReference type="OrthoDB" id="553409at2759"/>
<dbReference type="EMBL" id="BNCP01000027">
    <property type="protein sequence ID" value="GIL83661.1"/>
    <property type="molecule type" value="Genomic_DNA"/>
</dbReference>
<feature type="region of interest" description="Disordered" evidence="1">
    <location>
        <begin position="3302"/>
        <end position="3451"/>
    </location>
</feature>